<proteinExistence type="predicted"/>
<evidence type="ECO:0000313" key="2">
    <source>
        <dbReference type="EMBL" id="CAG6719783.1"/>
    </source>
</evidence>
<name>A0A8D8V8F5_9HEMI</name>
<keyword evidence="1" id="KW-0472">Membrane</keyword>
<reference evidence="2" key="1">
    <citation type="submission" date="2021-05" db="EMBL/GenBank/DDBJ databases">
        <authorList>
            <person name="Alioto T."/>
            <person name="Alioto T."/>
            <person name="Gomez Garrido J."/>
        </authorList>
    </citation>
    <scope>NUCLEOTIDE SEQUENCE</scope>
</reference>
<dbReference type="EMBL" id="HBUF01359358">
    <property type="protein sequence ID" value="CAG6719783.1"/>
    <property type="molecule type" value="Transcribed_RNA"/>
</dbReference>
<feature type="transmembrane region" description="Helical" evidence="1">
    <location>
        <begin position="50"/>
        <end position="70"/>
    </location>
</feature>
<protein>
    <submittedName>
        <fullName evidence="2">Uncharacterized protein</fullName>
    </submittedName>
</protein>
<evidence type="ECO:0000256" key="1">
    <source>
        <dbReference type="SAM" id="Phobius"/>
    </source>
</evidence>
<keyword evidence="1" id="KW-0812">Transmembrane</keyword>
<keyword evidence="1" id="KW-1133">Transmembrane helix</keyword>
<accession>A0A8D8V8F5</accession>
<sequence length="104" mass="11980">MTKLPNSNTISIFCLQDYAKSMYIIVSYWPFPRKIQTLVSIRSQSLVPRLLVYFISFVSIEWYLLLLVSSHSLPPTWISVSPLLQSPLPGYLLLRLPLKNIHSS</sequence>
<dbReference type="AlphaFoldDB" id="A0A8D8V8F5"/>
<organism evidence="2">
    <name type="scientific">Cacopsylla melanoneura</name>
    <dbReference type="NCBI Taxonomy" id="428564"/>
    <lineage>
        <taxon>Eukaryota</taxon>
        <taxon>Metazoa</taxon>
        <taxon>Ecdysozoa</taxon>
        <taxon>Arthropoda</taxon>
        <taxon>Hexapoda</taxon>
        <taxon>Insecta</taxon>
        <taxon>Pterygota</taxon>
        <taxon>Neoptera</taxon>
        <taxon>Paraneoptera</taxon>
        <taxon>Hemiptera</taxon>
        <taxon>Sternorrhyncha</taxon>
        <taxon>Psylloidea</taxon>
        <taxon>Psyllidae</taxon>
        <taxon>Psyllinae</taxon>
        <taxon>Cacopsylla</taxon>
    </lineage>
</organism>